<dbReference type="RefSeq" id="WP_222436029.1">
    <property type="nucleotide sequence ID" value="NZ_SJPX01000001.1"/>
</dbReference>
<comment type="caution">
    <text evidence="4">The sequence shown here is derived from an EMBL/GenBank/DDBJ whole genome shotgun (WGS) entry which is preliminary data.</text>
</comment>
<dbReference type="EMBL" id="SJPX01000001">
    <property type="protein sequence ID" value="TWU57630.1"/>
    <property type="molecule type" value="Genomic_DNA"/>
</dbReference>
<dbReference type="AlphaFoldDB" id="A0A5C6FAR6"/>
<reference evidence="4 5" key="1">
    <citation type="submission" date="2019-02" db="EMBL/GenBank/DDBJ databases">
        <title>Deep-cultivation of Planctomycetes and their phenomic and genomic characterization uncovers novel biology.</title>
        <authorList>
            <person name="Wiegand S."/>
            <person name="Jogler M."/>
            <person name="Boedeker C."/>
            <person name="Pinto D."/>
            <person name="Vollmers J."/>
            <person name="Rivas-Marin E."/>
            <person name="Kohn T."/>
            <person name="Peeters S.H."/>
            <person name="Heuer A."/>
            <person name="Rast P."/>
            <person name="Oberbeckmann S."/>
            <person name="Bunk B."/>
            <person name="Jeske O."/>
            <person name="Meyerdierks A."/>
            <person name="Storesund J.E."/>
            <person name="Kallscheuer N."/>
            <person name="Luecker S."/>
            <person name="Lage O.M."/>
            <person name="Pohl T."/>
            <person name="Merkel B.J."/>
            <person name="Hornburger P."/>
            <person name="Mueller R.-W."/>
            <person name="Bruemmer F."/>
            <person name="Labrenz M."/>
            <person name="Spormann A.M."/>
            <person name="Op Den Camp H."/>
            <person name="Overmann J."/>
            <person name="Amann R."/>
            <person name="Jetten M.S.M."/>
            <person name="Mascher T."/>
            <person name="Medema M.H."/>
            <person name="Devos D.P."/>
            <person name="Kaster A.-K."/>
            <person name="Ovreas L."/>
            <person name="Rohde M."/>
            <person name="Galperin M.Y."/>
            <person name="Jogler C."/>
        </authorList>
    </citation>
    <scope>NUCLEOTIDE SEQUENCE [LARGE SCALE GENOMIC DNA]</scope>
    <source>
        <strain evidence="4 5">Poly59</strain>
    </source>
</reference>
<evidence type="ECO:0000256" key="2">
    <source>
        <dbReference type="ARBA" id="ARBA00022801"/>
    </source>
</evidence>
<evidence type="ECO:0000313" key="5">
    <source>
        <dbReference type="Proteomes" id="UP000317977"/>
    </source>
</evidence>
<proteinExistence type="inferred from homology"/>
<evidence type="ECO:0000313" key="4">
    <source>
        <dbReference type="EMBL" id="TWU57630.1"/>
    </source>
</evidence>
<organism evidence="4 5">
    <name type="scientific">Rubripirellula reticaptiva</name>
    <dbReference type="NCBI Taxonomy" id="2528013"/>
    <lineage>
        <taxon>Bacteria</taxon>
        <taxon>Pseudomonadati</taxon>
        <taxon>Planctomycetota</taxon>
        <taxon>Planctomycetia</taxon>
        <taxon>Pirellulales</taxon>
        <taxon>Pirellulaceae</taxon>
        <taxon>Rubripirellula</taxon>
    </lineage>
</organism>
<feature type="domain" description="Sulfatase N-terminal" evidence="3">
    <location>
        <begin position="48"/>
        <end position="381"/>
    </location>
</feature>
<keyword evidence="5" id="KW-1185">Reference proteome</keyword>
<dbReference type="CDD" id="cd16145">
    <property type="entry name" value="ARS_like"/>
    <property type="match status" value="1"/>
</dbReference>
<dbReference type="PANTHER" id="PTHR42693">
    <property type="entry name" value="ARYLSULFATASE FAMILY MEMBER"/>
    <property type="match status" value="1"/>
</dbReference>
<comment type="similarity">
    <text evidence="1">Belongs to the sulfatase family.</text>
</comment>
<dbReference type="InterPro" id="IPR000917">
    <property type="entry name" value="Sulfatase_N"/>
</dbReference>
<dbReference type="Gene3D" id="3.30.1120.10">
    <property type="match status" value="1"/>
</dbReference>
<dbReference type="Gene3D" id="3.40.720.10">
    <property type="entry name" value="Alkaline Phosphatase, subunit A"/>
    <property type="match status" value="1"/>
</dbReference>
<protein>
    <submittedName>
        <fullName evidence="4">Arylsulfatase</fullName>
        <ecNumber evidence="4">3.1.6.1</ecNumber>
    </submittedName>
</protein>
<dbReference type="InterPro" id="IPR050738">
    <property type="entry name" value="Sulfatase"/>
</dbReference>
<keyword evidence="2 4" id="KW-0378">Hydrolase</keyword>
<dbReference type="EC" id="3.1.6.1" evidence="4"/>
<dbReference type="Pfam" id="PF00884">
    <property type="entry name" value="Sulfatase"/>
    <property type="match status" value="1"/>
</dbReference>
<dbReference type="Proteomes" id="UP000317977">
    <property type="component" value="Unassembled WGS sequence"/>
</dbReference>
<dbReference type="InterPro" id="IPR017850">
    <property type="entry name" value="Alkaline_phosphatase_core_sf"/>
</dbReference>
<dbReference type="SUPFAM" id="SSF53649">
    <property type="entry name" value="Alkaline phosphatase-like"/>
    <property type="match status" value="1"/>
</dbReference>
<dbReference type="PANTHER" id="PTHR42693:SF53">
    <property type="entry name" value="ENDO-4-O-SULFATASE"/>
    <property type="match status" value="1"/>
</dbReference>
<name>A0A5C6FAR6_9BACT</name>
<evidence type="ECO:0000259" key="3">
    <source>
        <dbReference type="Pfam" id="PF00884"/>
    </source>
</evidence>
<accession>A0A5C6FAR6</accession>
<sequence length="487" mass="53822">MTLKQPIRLVSVLLTRPAMVRWITLILLCTIPFSIFVEPVSGADSDSPNVIFILADDLGIGDLGCYGQQKLKTPNIDRLASEGLRFTDHYSGNTVCSPSRAVIMTGQHPGHVHCRGNGEENTFALDPKMITLPRMFKNAGYATGAFGKWGLGITSDSGNSNPLTHGFDHFSGWKSQRIAHTYFPSSIVRDGVEQPLQPGTFIHDMIVDDARQFIRSSVSAKTRFFCYIPTAVPHAAMHAPKQLHEKWRKVYPQFDGKIGTYGAGPDDDCPPVQNPIAGFAAMMENLDNEVGSILDLLIELGVDENTIVCFSSDNGSHLEGGHDPEFWDSNGPFRGHKRDLYEGGIRTPLLVRWPAKIVAGRTSDHISAFWDIVPTMAEITGQAVPAQVDGLSFLPTLLGDEESQAKHQSIYMEFIHGNAKPYSSRSLRMGDWKAVQSSEKKLGKQMLSIELYNLADDVDEQHDVAATNAALVEKMERYMDEAHRPLK</sequence>
<gene>
    <name evidence="4" type="primary">atsA_7</name>
    <name evidence="4" type="ORF">Poly59_05370</name>
</gene>
<evidence type="ECO:0000256" key="1">
    <source>
        <dbReference type="ARBA" id="ARBA00008779"/>
    </source>
</evidence>
<dbReference type="GO" id="GO:0004065">
    <property type="term" value="F:arylsulfatase activity"/>
    <property type="evidence" value="ECO:0007669"/>
    <property type="project" value="UniProtKB-EC"/>
</dbReference>